<dbReference type="AlphaFoldDB" id="A0A917E497"/>
<gene>
    <name evidence="2" type="primary">bp26</name>
    <name evidence="2" type="ORF">GCM10011529_02790</name>
</gene>
<keyword evidence="1" id="KW-0732">Signal</keyword>
<reference evidence="2" key="2">
    <citation type="submission" date="2020-09" db="EMBL/GenBank/DDBJ databases">
        <authorList>
            <person name="Sun Q."/>
            <person name="Zhou Y."/>
        </authorList>
    </citation>
    <scope>NUCLEOTIDE SEQUENCE</scope>
    <source>
        <strain evidence="2">CGMCC 1.15519</strain>
    </source>
</reference>
<evidence type="ECO:0000313" key="2">
    <source>
        <dbReference type="EMBL" id="GGE00067.1"/>
    </source>
</evidence>
<protein>
    <submittedName>
        <fullName evidence="2">SIMPL domain-containing protein</fullName>
    </submittedName>
</protein>
<name>A0A917E497_9SPHN</name>
<proteinExistence type="predicted"/>
<dbReference type="PANTHER" id="PTHR34387:SF1">
    <property type="entry name" value="PERIPLASMIC IMMUNOGENIC PROTEIN"/>
    <property type="match status" value="1"/>
</dbReference>
<dbReference type="InterPro" id="IPR007497">
    <property type="entry name" value="SIMPL/DUF541"/>
</dbReference>
<sequence length="245" mass="25418">MNKRNWLSAAAAIGVMMMATTAQAQVAGTVGAVPLVPSSTTLTVVAEGRSLRTPDIAEVSGGVVTTALTAAAAMRENAVRMNAVVAAVKKAGIADRDVQTSGLSLQPQYKYENNQAPVLTGYQATNTVALRIRKIADTGKLLDTLVGVGANQISGPNFRVEAEEAALDEARVAAMGTARARAELYAKAAGLRVKRIASIAEAGGFEPRPQPMMVRQAKMADAMASPVAPGEVALSVNVTVVFELE</sequence>
<dbReference type="Gene3D" id="3.30.70.2970">
    <property type="entry name" value="Protein of unknown function (DUF541), domain 2"/>
    <property type="match status" value="1"/>
</dbReference>
<keyword evidence="3" id="KW-1185">Reference proteome</keyword>
<dbReference type="GO" id="GO:0006974">
    <property type="term" value="P:DNA damage response"/>
    <property type="evidence" value="ECO:0007669"/>
    <property type="project" value="TreeGrafter"/>
</dbReference>
<dbReference type="PANTHER" id="PTHR34387">
    <property type="entry name" value="SLR1258 PROTEIN"/>
    <property type="match status" value="1"/>
</dbReference>
<evidence type="ECO:0000256" key="1">
    <source>
        <dbReference type="SAM" id="SignalP"/>
    </source>
</evidence>
<dbReference type="InterPro" id="IPR052022">
    <property type="entry name" value="26kDa_periplasmic_antigen"/>
</dbReference>
<accession>A0A917E497</accession>
<reference evidence="2" key="1">
    <citation type="journal article" date="2014" name="Int. J. Syst. Evol. Microbiol.">
        <title>Complete genome sequence of Corynebacterium casei LMG S-19264T (=DSM 44701T), isolated from a smear-ripened cheese.</title>
        <authorList>
            <consortium name="US DOE Joint Genome Institute (JGI-PGF)"/>
            <person name="Walter F."/>
            <person name="Albersmeier A."/>
            <person name="Kalinowski J."/>
            <person name="Ruckert C."/>
        </authorList>
    </citation>
    <scope>NUCLEOTIDE SEQUENCE</scope>
    <source>
        <strain evidence="2">CGMCC 1.15519</strain>
    </source>
</reference>
<dbReference type="Gene3D" id="3.30.110.170">
    <property type="entry name" value="Protein of unknown function (DUF541), domain 1"/>
    <property type="match status" value="1"/>
</dbReference>
<feature type="chain" id="PRO_5036815011" evidence="1">
    <location>
        <begin position="25"/>
        <end position="245"/>
    </location>
</feature>
<feature type="signal peptide" evidence="1">
    <location>
        <begin position="1"/>
        <end position="24"/>
    </location>
</feature>
<comment type="caution">
    <text evidence="2">The sequence shown here is derived from an EMBL/GenBank/DDBJ whole genome shotgun (WGS) entry which is preliminary data.</text>
</comment>
<dbReference type="Proteomes" id="UP000635071">
    <property type="component" value="Unassembled WGS sequence"/>
</dbReference>
<evidence type="ECO:0000313" key="3">
    <source>
        <dbReference type="Proteomes" id="UP000635071"/>
    </source>
</evidence>
<dbReference type="RefSeq" id="WP_188761127.1">
    <property type="nucleotide sequence ID" value="NZ_BMJM01000001.1"/>
</dbReference>
<dbReference type="EMBL" id="BMJM01000001">
    <property type="protein sequence ID" value="GGE00067.1"/>
    <property type="molecule type" value="Genomic_DNA"/>
</dbReference>
<organism evidence="2 3">
    <name type="scientific">Sandarakinorhabdus glacialis</name>
    <dbReference type="NCBI Taxonomy" id="1614636"/>
    <lineage>
        <taxon>Bacteria</taxon>
        <taxon>Pseudomonadati</taxon>
        <taxon>Pseudomonadota</taxon>
        <taxon>Alphaproteobacteria</taxon>
        <taxon>Sphingomonadales</taxon>
        <taxon>Sphingosinicellaceae</taxon>
        <taxon>Sandarakinorhabdus</taxon>
    </lineage>
</organism>
<dbReference type="Pfam" id="PF04402">
    <property type="entry name" value="SIMPL"/>
    <property type="match status" value="1"/>
</dbReference>